<feature type="compositionally biased region" description="Low complexity" evidence="1">
    <location>
        <begin position="194"/>
        <end position="205"/>
    </location>
</feature>
<keyword evidence="3" id="KW-1185">Reference proteome</keyword>
<organism evidence="2 3">
    <name type="scientific">Vreelandella nanhaiensis</name>
    <dbReference type="NCBI Taxonomy" id="1258546"/>
    <lineage>
        <taxon>Bacteria</taxon>
        <taxon>Pseudomonadati</taxon>
        <taxon>Pseudomonadota</taxon>
        <taxon>Gammaproteobacteria</taxon>
        <taxon>Oceanospirillales</taxon>
        <taxon>Halomonadaceae</taxon>
        <taxon>Vreelandella</taxon>
    </lineage>
</organism>
<feature type="region of interest" description="Disordered" evidence="1">
    <location>
        <begin position="194"/>
        <end position="221"/>
    </location>
</feature>
<feature type="compositionally biased region" description="Basic and acidic residues" evidence="1">
    <location>
        <begin position="209"/>
        <end position="221"/>
    </location>
</feature>
<dbReference type="RefSeq" id="WP_127059911.1">
    <property type="nucleotide sequence ID" value="NZ_RZHF01000004.1"/>
</dbReference>
<feature type="region of interest" description="Disordered" evidence="1">
    <location>
        <begin position="85"/>
        <end position="105"/>
    </location>
</feature>
<dbReference type="Proteomes" id="UP000287023">
    <property type="component" value="Unassembled WGS sequence"/>
</dbReference>
<dbReference type="EMBL" id="RZHF01000004">
    <property type="protein sequence ID" value="RUR34466.1"/>
    <property type="molecule type" value="Genomic_DNA"/>
</dbReference>
<protein>
    <submittedName>
        <fullName evidence="2">Uncharacterized protein</fullName>
    </submittedName>
</protein>
<gene>
    <name evidence="2" type="ORF">ELY38_02430</name>
</gene>
<proteinExistence type="predicted"/>
<name>A0A433KXR9_9GAMM</name>
<sequence length="465" mass="48566">MATAPTVPNFSQFNFVVDDRAAVITKQNGVNAALEQFGNSLKAMTDSINVDLETMEGQKAATQQAATAASTDAAQVALDKQAVASDRTHVDQQKSAIDTTAGQVEGHAQQVATDRQAVATDTATATQAASDASTAADASIQAKSDAQALYGDLSAVDAAKTAAQQAATTAAEERGLAVTAREGAESAQTAAETAAGESQSAASAAVQTHVDKDDPHTQYEQKTKLKDAAYCDVVGGSGPLMSRGAYGVGVSGGGIPITSNARDIATGLYVNNNDYSDGGLPKGGGNFNILHQKRASGGGETQLWQRDSLTAPAIFYRSRTAGPWSAFFEICHSNNIVGTVSQSGGIPTGAVIESDSNSFWRWVKLADGTMIAYAEFRHPDASINVPSGNIYRTESFIPPDLPPGFVDIRPKVSTDYRAANTTDVWGSSAGGGSTTRPFDSYRFLCGRAQTGLILVLHLTVHGRWY</sequence>
<accession>A0A433KXR9</accession>
<evidence type="ECO:0000313" key="2">
    <source>
        <dbReference type="EMBL" id="RUR34466.1"/>
    </source>
</evidence>
<evidence type="ECO:0000313" key="3">
    <source>
        <dbReference type="Proteomes" id="UP000287023"/>
    </source>
</evidence>
<evidence type="ECO:0000256" key="1">
    <source>
        <dbReference type="SAM" id="MobiDB-lite"/>
    </source>
</evidence>
<dbReference type="OrthoDB" id="6163517at2"/>
<feature type="compositionally biased region" description="Polar residues" evidence="1">
    <location>
        <begin position="93"/>
        <end position="102"/>
    </location>
</feature>
<comment type="caution">
    <text evidence="2">The sequence shown here is derived from an EMBL/GenBank/DDBJ whole genome shotgun (WGS) entry which is preliminary data.</text>
</comment>
<reference evidence="2 3" key="1">
    <citation type="submission" date="2018-12" db="EMBL/GenBank/DDBJ databases">
        <title>three novel Halomonas strain isolated from plants.</title>
        <authorList>
            <person name="Sun C."/>
        </authorList>
    </citation>
    <scope>NUCLEOTIDE SEQUENCE [LARGE SCALE GENOMIC DNA]</scope>
    <source>
        <strain evidence="2 3">JCM 18142</strain>
    </source>
</reference>
<dbReference type="AlphaFoldDB" id="A0A433KXR9"/>